<feature type="compositionally biased region" description="Basic residues" evidence="1">
    <location>
        <begin position="376"/>
        <end position="386"/>
    </location>
</feature>
<evidence type="ECO:0000256" key="1">
    <source>
        <dbReference type="SAM" id="MobiDB-lite"/>
    </source>
</evidence>
<name>A0A4P9WY10_9FUNG</name>
<dbReference type="EMBL" id="ML010250">
    <property type="protein sequence ID" value="RKO96186.1"/>
    <property type="molecule type" value="Genomic_DNA"/>
</dbReference>
<feature type="region of interest" description="Disordered" evidence="1">
    <location>
        <begin position="362"/>
        <end position="399"/>
    </location>
</feature>
<proteinExistence type="predicted"/>
<dbReference type="Proteomes" id="UP000268535">
    <property type="component" value="Unassembled WGS sequence"/>
</dbReference>
<feature type="region of interest" description="Disordered" evidence="1">
    <location>
        <begin position="28"/>
        <end position="70"/>
    </location>
</feature>
<dbReference type="AlphaFoldDB" id="A0A4P9WY10"/>
<evidence type="ECO:0000313" key="2">
    <source>
        <dbReference type="EMBL" id="RKO96186.1"/>
    </source>
</evidence>
<sequence>MDVFQAWAADDSNRRTAATTSGCLCGDDKDRRHRVNPTTPTIPERPSPPSLRVRFGRLPRNRPGPLPRVIPTLDDNEGWCGRPASGHQGHRRRHSGSNGFPHHGVMAGGAGSCCDAHSDARRAAIHTAPCRAAGAALDARAADDVGDVAARHRRRAAPALCAAAAHGTRADPCGHELGQPLLAADQHRRRPRHRVPASLPARQDRDLPRDVRCHSAAAGRARVDAVYFSKYVVEEATRNLRRHDSTSPPKLNSLSFWLRLANPFWTARNIICHPNIGYLTDAEIEVVGAANAQRYNVLDVYNHHGYPRNCPILIYFHGGQFRDHATKGLRNPALSYMVQKRWIVVLVEYRSSQPPPQVLARPLVPASHDALEPRARPAHGPRRRDAHARDGVAAAEQDA</sequence>
<dbReference type="InterPro" id="IPR029058">
    <property type="entry name" value="AB_hydrolase_fold"/>
</dbReference>
<accession>A0A4P9WY10</accession>
<protein>
    <submittedName>
        <fullName evidence="2">Uncharacterized protein</fullName>
    </submittedName>
</protein>
<organism evidence="2 3">
    <name type="scientific">Caulochytrium protostelioides</name>
    <dbReference type="NCBI Taxonomy" id="1555241"/>
    <lineage>
        <taxon>Eukaryota</taxon>
        <taxon>Fungi</taxon>
        <taxon>Fungi incertae sedis</taxon>
        <taxon>Chytridiomycota</taxon>
        <taxon>Chytridiomycota incertae sedis</taxon>
        <taxon>Chytridiomycetes</taxon>
        <taxon>Caulochytriales</taxon>
        <taxon>Caulochytriaceae</taxon>
        <taxon>Caulochytrium</taxon>
    </lineage>
</organism>
<reference evidence="3" key="1">
    <citation type="journal article" date="2018" name="Nat. Microbiol.">
        <title>Leveraging single-cell genomics to expand the fungal tree of life.</title>
        <authorList>
            <person name="Ahrendt S.R."/>
            <person name="Quandt C.A."/>
            <person name="Ciobanu D."/>
            <person name="Clum A."/>
            <person name="Salamov A."/>
            <person name="Andreopoulos B."/>
            <person name="Cheng J.F."/>
            <person name="Woyke T."/>
            <person name="Pelin A."/>
            <person name="Henrissat B."/>
            <person name="Reynolds N.K."/>
            <person name="Benny G.L."/>
            <person name="Smith M.E."/>
            <person name="James T.Y."/>
            <person name="Grigoriev I.V."/>
        </authorList>
    </citation>
    <scope>NUCLEOTIDE SEQUENCE [LARGE SCALE GENOMIC DNA]</scope>
    <source>
        <strain evidence="3">ATCC 52028</strain>
    </source>
</reference>
<dbReference type="Gene3D" id="3.40.50.1820">
    <property type="entry name" value="alpha/beta hydrolase"/>
    <property type="match status" value="1"/>
</dbReference>
<gene>
    <name evidence="2" type="ORF">CAUPRSCDRAFT_12121</name>
</gene>
<evidence type="ECO:0000313" key="3">
    <source>
        <dbReference type="Proteomes" id="UP000268535"/>
    </source>
</evidence>
<dbReference type="SUPFAM" id="SSF53474">
    <property type="entry name" value="alpha/beta-Hydrolases"/>
    <property type="match status" value="1"/>
</dbReference>